<evidence type="ECO:0000313" key="2">
    <source>
        <dbReference type="EMBL" id="PIK40624.1"/>
    </source>
</evidence>
<feature type="compositionally biased region" description="Basic and acidic residues" evidence="1">
    <location>
        <begin position="25"/>
        <end position="50"/>
    </location>
</feature>
<feature type="compositionally biased region" description="Low complexity" evidence="1">
    <location>
        <begin position="11"/>
        <end position="24"/>
    </location>
</feature>
<feature type="compositionally biased region" description="Basic residues" evidence="1">
    <location>
        <begin position="1"/>
        <end position="10"/>
    </location>
</feature>
<feature type="compositionally biased region" description="Polar residues" evidence="1">
    <location>
        <begin position="60"/>
        <end position="74"/>
    </location>
</feature>
<organism evidence="2 3">
    <name type="scientific">Stichopus japonicus</name>
    <name type="common">Sea cucumber</name>
    <dbReference type="NCBI Taxonomy" id="307972"/>
    <lineage>
        <taxon>Eukaryota</taxon>
        <taxon>Metazoa</taxon>
        <taxon>Echinodermata</taxon>
        <taxon>Eleutherozoa</taxon>
        <taxon>Echinozoa</taxon>
        <taxon>Holothuroidea</taxon>
        <taxon>Aspidochirotacea</taxon>
        <taxon>Aspidochirotida</taxon>
        <taxon>Stichopodidae</taxon>
        <taxon>Apostichopus</taxon>
    </lineage>
</organism>
<keyword evidence="3" id="KW-1185">Reference proteome</keyword>
<sequence>MSPRSPKTKRSTPPLSPTVVPSRVELTEKRRDPSQNDNSDRRPLPKELKKPALLPKPSKNGSNIRQASSTWSSKESVDGINEAEHEYSDVPIEVEPGEEFRYPKPRENGERTARNNNNIQQIVEEEDSDSEDDYENVAVGQIS</sequence>
<proteinExistence type="predicted"/>
<dbReference type="AlphaFoldDB" id="A0A2G8JY22"/>
<dbReference type="OrthoDB" id="5965607at2759"/>
<feature type="region of interest" description="Disordered" evidence="1">
    <location>
        <begin position="1"/>
        <end position="143"/>
    </location>
</feature>
<comment type="caution">
    <text evidence="2">The sequence shown here is derived from an EMBL/GenBank/DDBJ whole genome shotgun (WGS) entry which is preliminary data.</text>
</comment>
<name>A0A2G8JY22_STIJA</name>
<evidence type="ECO:0000256" key="1">
    <source>
        <dbReference type="SAM" id="MobiDB-lite"/>
    </source>
</evidence>
<accession>A0A2G8JY22</accession>
<reference evidence="2 3" key="1">
    <citation type="journal article" date="2017" name="PLoS Biol.">
        <title>The sea cucumber genome provides insights into morphological evolution and visceral regeneration.</title>
        <authorList>
            <person name="Zhang X."/>
            <person name="Sun L."/>
            <person name="Yuan J."/>
            <person name="Sun Y."/>
            <person name="Gao Y."/>
            <person name="Zhang L."/>
            <person name="Li S."/>
            <person name="Dai H."/>
            <person name="Hamel J.F."/>
            <person name="Liu C."/>
            <person name="Yu Y."/>
            <person name="Liu S."/>
            <person name="Lin W."/>
            <person name="Guo K."/>
            <person name="Jin S."/>
            <person name="Xu P."/>
            <person name="Storey K.B."/>
            <person name="Huan P."/>
            <person name="Zhang T."/>
            <person name="Zhou Y."/>
            <person name="Zhang J."/>
            <person name="Lin C."/>
            <person name="Li X."/>
            <person name="Xing L."/>
            <person name="Huo D."/>
            <person name="Sun M."/>
            <person name="Wang L."/>
            <person name="Mercier A."/>
            <person name="Li F."/>
            <person name="Yang H."/>
            <person name="Xiang J."/>
        </authorList>
    </citation>
    <scope>NUCLEOTIDE SEQUENCE [LARGE SCALE GENOMIC DNA]</scope>
    <source>
        <strain evidence="2">Shaxun</strain>
        <tissue evidence="2">Muscle</tissue>
    </source>
</reference>
<gene>
    <name evidence="2" type="ORF">BSL78_22531</name>
</gene>
<feature type="compositionally biased region" description="Acidic residues" evidence="1">
    <location>
        <begin position="123"/>
        <end position="135"/>
    </location>
</feature>
<evidence type="ECO:0000313" key="3">
    <source>
        <dbReference type="Proteomes" id="UP000230750"/>
    </source>
</evidence>
<dbReference type="EMBL" id="MRZV01001101">
    <property type="protein sequence ID" value="PIK40624.1"/>
    <property type="molecule type" value="Genomic_DNA"/>
</dbReference>
<protein>
    <submittedName>
        <fullName evidence="2">Uncharacterized protein</fullName>
    </submittedName>
</protein>
<feature type="compositionally biased region" description="Basic and acidic residues" evidence="1">
    <location>
        <begin position="98"/>
        <end position="113"/>
    </location>
</feature>
<dbReference type="Proteomes" id="UP000230750">
    <property type="component" value="Unassembled WGS sequence"/>
</dbReference>